<dbReference type="PANTHER" id="PTHR23426">
    <property type="entry name" value="FERREDOXIN/ADRENODOXIN"/>
    <property type="match status" value="1"/>
</dbReference>
<protein>
    <submittedName>
        <fullName evidence="8">Ferredoxin</fullName>
    </submittedName>
</protein>
<gene>
    <name evidence="8" type="ORF">D3878_02895</name>
</gene>
<keyword evidence="9" id="KW-1185">Reference proteome</keyword>
<feature type="domain" description="2Fe-2S ferredoxin-type" evidence="7">
    <location>
        <begin position="2"/>
        <end position="106"/>
    </location>
</feature>
<evidence type="ECO:0000259" key="7">
    <source>
        <dbReference type="PROSITE" id="PS51085"/>
    </source>
</evidence>
<proteinExistence type="inferred from homology"/>
<dbReference type="AlphaFoldDB" id="A0A3A3FWQ3"/>
<dbReference type="GO" id="GO:0009055">
    <property type="term" value="F:electron transfer activity"/>
    <property type="evidence" value="ECO:0007669"/>
    <property type="project" value="TreeGrafter"/>
</dbReference>
<dbReference type="PROSITE" id="PS51085">
    <property type="entry name" value="2FE2S_FER_2"/>
    <property type="match status" value="1"/>
</dbReference>
<sequence>MPNITFILANGELKKVAVAAGVSLMKAAIDGGTGGLDAECGGCLTCATCHVYIDGPLVDKIPAPSEEENVMLEGAAVHVRPTSRLSCQVVLSDELDGLVVELPKSQY</sequence>
<evidence type="ECO:0000256" key="2">
    <source>
        <dbReference type="ARBA" id="ARBA00022714"/>
    </source>
</evidence>
<dbReference type="GO" id="GO:0051537">
    <property type="term" value="F:2 iron, 2 sulfur cluster binding"/>
    <property type="evidence" value="ECO:0007669"/>
    <property type="project" value="UniProtKB-KW"/>
</dbReference>
<evidence type="ECO:0000256" key="1">
    <source>
        <dbReference type="ARBA" id="ARBA00010914"/>
    </source>
</evidence>
<evidence type="ECO:0000313" key="8">
    <source>
        <dbReference type="EMBL" id="RJG00658.1"/>
    </source>
</evidence>
<dbReference type="EMBL" id="QYUQ01000002">
    <property type="protein sequence ID" value="RJG00658.1"/>
    <property type="molecule type" value="Genomic_DNA"/>
</dbReference>
<comment type="caution">
    <text evidence="8">The sequence shown here is derived from an EMBL/GenBank/DDBJ whole genome shotgun (WGS) entry which is preliminary data.</text>
</comment>
<dbReference type="CDD" id="cd00207">
    <property type="entry name" value="fer2"/>
    <property type="match status" value="1"/>
</dbReference>
<dbReference type="Proteomes" id="UP000266327">
    <property type="component" value="Unassembled WGS sequence"/>
</dbReference>
<keyword evidence="5" id="KW-0411">Iron-sulfur</keyword>
<dbReference type="PANTHER" id="PTHR23426:SF65">
    <property type="entry name" value="FERREDOXIN-2, MITOCHONDRIAL"/>
    <property type="match status" value="1"/>
</dbReference>
<evidence type="ECO:0000256" key="5">
    <source>
        <dbReference type="ARBA" id="ARBA00023014"/>
    </source>
</evidence>
<organism evidence="8 9">
    <name type="scientific">Noviherbaspirillum sedimenti</name>
    <dbReference type="NCBI Taxonomy" id="2320865"/>
    <lineage>
        <taxon>Bacteria</taxon>
        <taxon>Pseudomonadati</taxon>
        <taxon>Pseudomonadota</taxon>
        <taxon>Betaproteobacteria</taxon>
        <taxon>Burkholderiales</taxon>
        <taxon>Oxalobacteraceae</taxon>
        <taxon>Noviherbaspirillum</taxon>
    </lineage>
</organism>
<dbReference type="RefSeq" id="WP_119784113.1">
    <property type="nucleotide sequence ID" value="NZ_QYUQ01000002.1"/>
</dbReference>
<comment type="similarity">
    <text evidence="1">Belongs to the adrenodoxin/putidaredoxin family.</text>
</comment>
<accession>A0A3A3FWQ3</accession>
<dbReference type="InterPro" id="IPR001055">
    <property type="entry name" value="Adrenodoxin-like"/>
</dbReference>
<keyword evidence="3" id="KW-0479">Metal-binding</keyword>
<dbReference type="SUPFAM" id="SSF54292">
    <property type="entry name" value="2Fe-2S ferredoxin-like"/>
    <property type="match status" value="1"/>
</dbReference>
<dbReference type="PRINTS" id="PR00355">
    <property type="entry name" value="ADRENODOXIN"/>
</dbReference>
<evidence type="ECO:0000256" key="4">
    <source>
        <dbReference type="ARBA" id="ARBA00023004"/>
    </source>
</evidence>
<name>A0A3A3FWQ3_9BURK</name>
<evidence type="ECO:0000256" key="6">
    <source>
        <dbReference type="ARBA" id="ARBA00034078"/>
    </source>
</evidence>
<dbReference type="GO" id="GO:0140647">
    <property type="term" value="P:P450-containing electron transport chain"/>
    <property type="evidence" value="ECO:0007669"/>
    <property type="project" value="InterPro"/>
</dbReference>
<dbReference type="InterPro" id="IPR036010">
    <property type="entry name" value="2Fe-2S_ferredoxin-like_sf"/>
</dbReference>
<keyword evidence="2" id="KW-0001">2Fe-2S</keyword>
<evidence type="ECO:0000256" key="3">
    <source>
        <dbReference type="ARBA" id="ARBA00022723"/>
    </source>
</evidence>
<dbReference type="Pfam" id="PF00111">
    <property type="entry name" value="Fer2"/>
    <property type="match status" value="1"/>
</dbReference>
<keyword evidence="4" id="KW-0408">Iron</keyword>
<evidence type="ECO:0000313" key="9">
    <source>
        <dbReference type="Proteomes" id="UP000266327"/>
    </source>
</evidence>
<reference evidence="9" key="1">
    <citation type="submission" date="2018-09" db="EMBL/GenBank/DDBJ databases">
        <authorList>
            <person name="Zhu H."/>
        </authorList>
    </citation>
    <scope>NUCLEOTIDE SEQUENCE [LARGE SCALE GENOMIC DNA]</scope>
    <source>
        <strain evidence="9">K1S02-23</strain>
    </source>
</reference>
<comment type="cofactor">
    <cofactor evidence="6">
        <name>[2Fe-2S] cluster</name>
        <dbReference type="ChEBI" id="CHEBI:190135"/>
    </cofactor>
</comment>
<dbReference type="Gene3D" id="3.10.20.30">
    <property type="match status" value="1"/>
</dbReference>
<dbReference type="OrthoDB" id="9799640at2"/>
<dbReference type="GO" id="GO:0046872">
    <property type="term" value="F:metal ion binding"/>
    <property type="evidence" value="ECO:0007669"/>
    <property type="project" value="UniProtKB-KW"/>
</dbReference>
<dbReference type="InterPro" id="IPR012675">
    <property type="entry name" value="Beta-grasp_dom_sf"/>
</dbReference>
<dbReference type="InterPro" id="IPR001041">
    <property type="entry name" value="2Fe-2S_ferredoxin-type"/>
</dbReference>